<feature type="transmembrane region" description="Helical" evidence="7">
    <location>
        <begin position="206"/>
        <end position="224"/>
    </location>
</feature>
<comment type="similarity">
    <text evidence="6">Belongs to the major facilitator superfamily. Allantoate permease family.</text>
</comment>
<evidence type="ECO:0000256" key="6">
    <source>
        <dbReference type="ARBA" id="ARBA00037968"/>
    </source>
</evidence>
<feature type="transmembrane region" description="Helical" evidence="7">
    <location>
        <begin position="340"/>
        <end position="362"/>
    </location>
</feature>
<comment type="caution">
    <text evidence="8">The sequence shown here is derived from an EMBL/GenBank/DDBJ whole genome shotgun (WGS) entry which is preliminary data.</text>
</comment>
<protein>
    <submittedName>
        <fullName evidence="8">Putative transporter</fullName>
    </submittedName>
</protein>
<dbReference type="FunFam" id="1.20.1250.20:FF:000064">
    <property type="entry name" value="MFS allantoate transporter"/>
    <property type="match status" value="1"/>
</dbReference>
<sequence>MSDLKVEEESKIPVTRADTLPSEENGDIKHGEVINSSTVDEGEIFLQENGYNWLQVEALLNDPAKLKKLTRKIDWILMPLMCGTYCLQFIDKQTMSYGAVFDLISNAHLVGDQYSWMGSIFYLGYLFWTYPSSYLAQRFNIGTYISISILIWGAVLLCTAAASNFAGLAACRFILGCLEAPVTPCFMMVVSMWYSREDAPSRAGYFYCFNGIGASLGGIFTYAIGQMNNFPVYKGIFLVCGGLTLVWGVLMLVFFPKNVLVSKRFTVEEKAMVVGIGKRNQTGVYNRHIKWYQIRECFLDPQIWICFLFAILNELVNGGVANFGNLIIKGLVHGDKLKTIALGIPQGFFTLFFVATGPWFASRFKNSKCIVMALYMVPSIIGSFILWKLPRSNTVGCLFGYYIMSSYVASLVLVLQLPSNNVSGYTKRVTGTAFVFLGYCAGNIAGPHAFLTKEAPYYPTGSKMFVGCTLVQIALVILLRFVLVRRNKVRDAQFSAGGIDTASDEDILMDKTDFEDRRFRYTY</sequence>
<evidence type="ECO:0000313" key="9">
    <source>
        <dbReference type="Proteomes" id="UP000481288"/>
    </source>
</evidence>
<dbReference type="Pfam" id="PF07690">
    <property type="entry name" value="MFS_1"/>
    <property type="match status" value="1"/>
</dbReference>
<dbReference type="OrthoDB" id="6730379at2759"/>
<dbReference type="SUPFAM" id="SSF103473">
    <property type="entry name" value="MFS general substrate transporter"/>
    <property type="match status" value="1"/>
</dbReference>
<name>A0A7D8YZK0_9HELO</name>
<feature type="transmembrane region" description="Helical" evidence="7">
    <location>
        <begin position="113"/>
        <end position="130"/>
    </location>
</feature>
<dbReference type="Gene3D" id="1.20.1250.20">
    <property type="entry name" value="MFS general substrate transporter like domains"/>
    <property type="match status" value="1"/>
</dbReference>
<comment type="subcellular location">
    <subcellularLocation>
        <location evidence="1">Membrane</location>
        <topology evidence="1">Multi-pass membrane protein</topology>
    </subcellularLocation>
</comment>
<keyword evidence="4 7" id="KW-1133">Transmembrane helix</keyword>
<dbReference type="GO" id="GO:0016020">
    <property type="term" value="C:membrane"/>
    <property type="evidence" value="ECO:0007669"/>
    <property type="project" value="UniProtKB-SubCell"/>
</dbReference>
<dbReference type="Proteomes" id="UP000481288">
    <property type="component" value="Unassembled WGS sequence"/>
</dbReference>
<dbReference type="PANTHER" id="PTHR43791">
    <property type="entry name" value="PERMEASE-RELATED"/>
    <property type="match status" value="1"/>
</dbReference>
<keyword evidence="5 7" id="KW-0472">Membrane</keyword>
<dbReference type="InterPro" id="IPR011701">
    <property type="entry name" value="MFS"/>
</dbReference>
<evidence type="ECO:0000256" key="2">
    <source>
        <dbReference type="ARBA" id="ARBA00022448"/>
    </source>
</evidence>
<evidence type="ECO:0000256" key="4">
    <source>
        <dbReference type="ARBA" id="ARBA00022989"/>
    </source>
</evidence>
<keyword evidence="3 7" id="KW-0812">Transmembrane</keyword>
<proteinExistence type="inferred from homology"/>
<gene>
    <name evidence="8" type="ORF">LCER1_G007223</name>
</gene>
<evidence type="ECO:0000256" key="3">
    <source>
        <dbReference type="ARBA" id="ARBA00022692"/>
    </source>
</evidence>
<dbReference type="AlphaFoldDB" id="A0A7D8YZK0"/>
<feature type="transmembrane region" description="Helical" evidence="7">
    <location>
        <begin position="399"/>
        <end position="417"/>
    </location>
</feature>
<dbReference type="PANTHER" id="PTHR43791:SF81">
    <property type="entry name" value="TRANSPORTER, PUTATIVE (AFU_ORTHOLOGUE AFUA_7G01190)-RELATED"/>
    <property type="match status" value="1"/>
</dbReference>
<evidence type="ECO:0000313" key="8">
    <source>
        <dbReference type="EMBL" id="TVY51775.1"/>
    </source>
</evidence>
<feature type="transmembrane region" description="Helical" evidence="7">
    <location>
        <begin position="142"/>
        <end position="167"/>
    </location>
</feature>
<dbReference type="GO" id="GO:0022857">
    <property type="term" value="F:transmembrane transporter activity"/>
    <property type="evidence" value="ECO:0007669"/>
    <property type="project" value="InterPro"/>
</dbReference>
<dbReference type="InterPro" id="IPR036259">
    <property type="entry name" value="MFS_trans_sf"/>
</dbReference>
<evidence type="ECO:0000256" key="5">
    <source>
        <dbReference type="ARBA" id="ARBA00023136"/>
    </source>
</evidence>
<evidence type="ECO:0000256" key="1">
    <source>
        <dbReference type="ARBA" id="ARBA00004141"/>
    </source>
</evidence>
<organism evidence="8 9">
    <name type="scientific">Lachnellula cervina</name>
    <dbReference type="NCBI Taxonomy" id="1316786"/>
    <lineage>
        <taxon>Eukaryota</taxon>
        <taxon>Fungi</taxon>
        <taxon>Dikarya</taxon>
        <taxon>Ascomycota</taxon>
        <taxon>Pezizomycotina</taxon>
        <taxon>Leotiomycetes</taxon>
        <taxon>Helotiales</taxon>
        <taxon>Lachnaceae</taxon>
        <taxon>Lachnellula</taxon>
    </lineage>
</organism>
<feature type="transmembrane region" description="Helical" evidence="7">
    <location>
        <begin position="303"/>
        <end position="328"/>
    </location>
</feature>
<accession>A0A7D8YZK0</accession>
<feature type="transmembrane region" description="Helical" evidence="7">
    <location>
        <begin position="236"/>
        <end position="255"/>
    </location>
</feature>
<feature type="transmembrane region" description="Helical" evidence="7">
    <location>
        <begin position="369"/>
        <end position="387"/>
    </location>
</feature>
<keyword evidence="9" id="KW-1185">Reference proteome</keyword>
<reference evidence="8 9" key="1">
    <citation type="submission" date="2018-05" db="EMBL/GenBank/DDBJ databases">
        <title>Whole genome sequencing for identification of molecular markers to develop diagnostic detection tools for the regulated plant pathogen Lachnellula willkommii.</title>
        <authorList>
            <person name="Giroux E."/>
            <person name="Bilodeau G."/>
        </authorList>
    </citation>
    <scope>NUCLEOTIDE SEQUENCE [LARGE SCALE GENOMIC DNA]</scope>
    <source>
        <strain evidence="8 9">CBS 625.97</strain>
    </source>
</reference>
<feature type="transmembrane region" description="Helical" evidence="7">
    <location>
        <begin position="464"/>
        <end position="483"/>
    </location>
</feature>
<feature type="transmembrane region" description="Helical" evidence="7">
    <location>
        <begin position="429"/>
        <end position="452"/>
    </location>
</feature>
<dbReference type="EMBL" id="QGMG01000736">
    <property type="protein sequence ID" value="TVY51775.1"/>
    <property type="molecule type" value="Genomic_DNA"/>
</dbReference>
<evidence type="ECO:0000256" key="7">
    <source>
        <dbReference type="SAM" id="Phobius"/>
    </source>
</evidence>
<keyword evidence="2" id="KW-0813">Transport</keyword>
<feature type="transmembrane region" description="Helical" evidence="7">
    <location>
        <begin position="173"/>
        <end position="194"/>
    </location>
</feature>